<proteinExistence type="predicted"/>
<protein>
    <submittedName>
        <fullName evidence="2">Retrovirus-related Pol polyprotein from transposon RE1</fullName>
    </submittedName>
</protein>
<evidence type="ECO:0000313" key="2">
    <source>
        <dbReference type="EMBL" id="KAL0340282.1"/>
    </source>
</evidence>
<gene>
    <name evidence="2" type="ORF">Sradi_4545000</name>
</gene>
<reference evidence="2" key="2">
    <citation type="journal article" date="2024" name="Plant">
        <title>Genomic evolution and insights into agronomic trait innovations of Sesamum species.</title>
        <authorList>
            <person name="Miao H."/>
            <person name="Wang L."/>
            <person name="Qu L."/>
            <person name="Liu H."/>
            <person name="Sun Y."/>
            <person name="Le M."/>
            <person name="Wang Q."/>
            <person name="Wei S."/>
            <person name="Zheng Y."/>
            <person name="Lin W."/>
            <person name="Duan Y."/>
            <person name="Cao H."/>
            <person name="Xiong S."/>
            <person name="Wang X."/>
            <person name="Wei L."/>
            <person name="Li C."/>
            <person name="Ma Q."/>
            <person name="Ju M."/>
            <person name="Zhao R."/>
            <person name="Li G."/>
            <person name="Mu C."/>
            <person name="Tian Q."/>
            <person name="Mei H."/>
            <person name="Zhang T."/>
            <person name="Gao T."/>
            <person name="Zhang H."/>
        </authorList>
    </citation>
    <scope>NUCLEOTIDE SEQUENCE</scope>
    <source>
        <strain evidence="2">G02</strain>
    </source>
</reference>
<name>A0AAW2N9W5_SESRA</name>
<feature type="domain" description="Reverse transcriptase Ty1/copia-type" evidence="1">
    <location>
        <begin position="39"/>
        <end position="164"/>
    </location>
</feature>
<evidence type="ECO:0000259" key="1">
    <source>
        <dbReference type="Pfam" id="PF07727"/>
    </source>
</evidence>
<accession>A0AAW2N9W5</accession>
<comment type="caution">
    <text evidence="2">The sequence shown here is derived from an EMBL/GenBank/DDBJ whole genome shotgun (WGS) entry which is preliminary data.</text>
</comment>
<dbReference type="SUPFAM" id="SSF56672">
    <property type="entry name" value="DNA/RNA polymerases"/>
    <property type="match status" value="1"/>
</dbReference>
<organism evidence="2">
    <name type="scientific">Sesamum radiatum</name>
    <name type="common">Black benniseed</name>
    <dbReference type="NCBI Taxonomy" id="300843"/>
    <lineage>
        <taxon>Eukaryota</taxon>
        <taxon>Viridiplantae</taxon>
        <taxon>Streptophyta</taxon>
        <taxon>Embryophyta</taxon>
        <taxon>Tracheophyta</taxon>
        <taxon>Spermatophyta</taxon>
        <taxon>Magnoliopsida</taxon>
        <taxon>eudicotyledons</taxon>
        <taxon>Gunneridae</taxon>
        <taxon>Pentapetalae</taxon>
        <taxon>asterids</taxon>
        <taxon>lamiids</taxon>
        <taxon>Lamiales</taxon>
        <taxon>Pedaliaceae</taxon>
        <taxon>Sesamum</taxon>
    </lineage>
</organism>
<sequence length="166" mass="19316">MSFVASLSVLQEPRFFSEAMQYEEWRDAMRTEIEALEWNKTWQLTPVPVDKRAIGCKWVYKTKLRVYGSVERYKARLLAKGFNQIEEIDYTVSFSFVAKTVTVPLFLSLATTHSWPLQQIDINNTFLHGHLDEDLYMIPPKGYHVESGLVCKLERSLYGLKQVSCQ</sequence>
<dbReference type="EMBL" id="JACGWJ010000020">
    <property type="protein sequence ID" value="KAL0340282.1"/>
    <property type="molecule type" value="Genomic_DNA"/>
</dbReference>
<dbReference type="AlphaFoldDB" id="A0AAW2N9W5"/>
<dbReference type="InterPro" id="IPR043502">
    <property type="entry name" value="DNA/RNA_pol_sf"/>
</dbReference>
<reference evidence="2" key="1">
    <citation type="submission" date="2020-06" db="EMBL/GenBank/DDBJ databases">
        <authorList>
            <person name="Li T."/>
            <person name="Hu X."/>
            <person name="Zhang T."/>
            <person name="Song X."/>
            <person name="Zhang H."/>
            <person name="Dai N."/>
            <person name="Sheng W."/>
            <person name="Hou X."/>
            <person name="Wei L."/>
        </authorList>
    </citation>
    <scope>NUCLEOTIDE SEQUENCE</scope>
    <source>
        <strain evidence="2">G02</strain>
        <tissue evidence="2">Leaf</tissue>
    </source>
</reference>
<dbReference type="Pfam" id="PF07727">
    <property type="entry name" value="RVT_2"/>
    <property type="match status" value="1"/>
</dbReference>
<dbReference type="InterPro" id="IPR013103">
    <property type="entry name" value="RVT_2"/>
</dbReference>